<gene>
    <name evidence="1" type="ORF">S06H3_47385</name>
</gene>
<accession>X1NUN8</accession>
<evidence type="ECO:0000313" key="1">
    <source>
        <dbReference type="EMBL" id="GAI33931.1"/>
    </source>
</evidence>
<dbReference type="AlphaFoldDB" id="X1NUN8"/>
<organism evidence="1">
    <name type="scientific">marine sediment metagenome</name>
    <dbReference type="NCBI Taxonomy" id="412755"/>
    <lineage>
        <taxon>unclassified sequences</taxon>
        <taxon>metagenomes</taxon>
        <taxon>ecological metagenomes</taxon>
    </lineage>
</organism>
<dbReference type="EMBL" id="BARV01029760">
    <property type="protein sequence ID" value="GAI33931.1"/>
    <property type="molecule type" value="Genomic_DNA"/>
</dbReference>
<name>X1NUN8_9ZZZZ</name>
<evidence type="ECO:0008006" key="2">
    <source>
        <dbReference type="Google" id="ProtNLM"/>
    </source>
</evidence>
<reference evidence="1" key="1">
    <citation type="journal article" date="2014" name="Front. Microbiol.">
        <title>High frequency of phylogenetically diverse reductive dehalogenase-homologous genes in deep subseafloor sedimentary metagenomes.</title>
        <authorList>
            <person name="Kawai M."/>
            <person name="Futagami T."/>
            <person name="Toyoda A."/>
            <person name="Takaki Y."/>
            <person name="Nishi S."/>
            <person name="Hori S."/>
            <person name="Arai W."/>
            <person name="Tsubouchi T."/>
            <person name="Morono Y."/>
            <person name="Uchiyama I."/>
            <person name="Ito T."/>
            <person name="Fujiyama A."/>
            <person name="Inagaki F."/>
            <person name="Takami H."/>
        </authorList>
    </citation>
    <scope>NUCLEOTIDE SEQUENCE</scope>
    <source>
        <strain evidence="1">Expedition CK06-06</strain>
    </source>
</reference>
<dbReference type="Pfam" id="PF18933">
    <property type="entry name" value="PsbP_2"/>
    <property type="match status" value="1"/>
</dbReference>
<feature type="non-terminal residue" evidence="1">
    <location>
        <position position="1"/>
    </location>
</feature>
<protein>
    <recommendedName>
        <fullName evidence="2">PsbP C-terminal domain-containing protein</fullName>
    </recommendedName>
</protein>
<proteinExistence type="predicted"/>
<dbReference type="Gene3D" id="3.40.1000.10">
    <property type="entry name" value="Mog1/PsbP, alpha/beta/alpha sandwich"/>
    <property type="match status" value="1"/>
</dbReference>
<sequence length="187" mass="21323">KKELLIVGIIVMMLVVGLSGCEEKSSENGDNNEPSFYTYENIENGIRIEYPTLWNKYENPPQVPDVTVLFSSPSSEPTKTGSLMIAVLGNVNLSMDEVKEAHIENLSIQSAYSDFNIIYEDSAVLSGLPAYKIIFTFTQDVYTWRQLEIWTIKDNTLYLLVHQADQAYYENFVDDIEHMISSFEIID</sequence>
<comment type="caution">
    <text evidence="1">The sequence shown here is derived from an EMBL/GenBank/DDBJ whole genome shotgun (WGS) entry which is preliminary data.</text>
</comment>